<evidence type="ECO:0000259" key="1">
    <source>
        <dbReference type="PROSITE" id="PS50035"/>
    </source>
</evidence>
<evidence type="ECO:0000313" key="2">
    <source>
        <dbReference type="EMBL" id="SHL09990.1"/>
    </source>
</evidence>
<dbReference type="Gene3D" id="6.10.140.530">
    <property type="match status" value="2"/>
</dbReference>
<dbReference type="Gene3D" id="3.30.870.10">
    <property type="entry name" value="Endonuclease Chain A"/>
    <property type="match status" value="1"/>
</dbReference>
<sequence length="551" mass="64763">MQGNFIGHGLDPKNENTVGNILVTSFGENKFDSFTGLIAFASYAGVNKLVPSINIAKKKYKKLNFFIGVDDNGTSKDALQELIRNEIETYIFHTQSAMIFHPKIFLFEGKNWNRLIIGSTNLTSSGLFINVEGAISLNFRTSDAQGIKIINQFKLYFEDLLNKTHQNIEKLTTEFLEILISQGLVIKEINTRFKSDEEIENLENLELFPEMEKLNLKNLELGNLDLPEELENDRDYDIQFTANSLEKFPILFERWKEYKKNNPKSGGVVKKDTDDRTLFTWFRNIKYLINNNREIPLFIMQQLEESDFPFEDGKLVKSRIRWKERFEDLVAYKTKHKMDFAHIPQTKNQNSPNYSLGTWCALQKLRRKGIRPPIWTEYEEQKMNEINFLWETFGSKISGTPLDRKWFENYFKLEEYKTKTGNANPSQIDKDLEIKKLGKWVNDQRTLRNTGRKKANGEIIKLTKEREEWLIDLGVDFDYQLNIRKANLEKFIATYLEFKKEYPDGKGVRGDIRFSKMLEIKASIKYNYKDDKSEEGKWRIDRLNEIGFDWT</sequence>
<proteinExistence type="predicted"/>
<dbReference type="InterPro" id="IPR005114">
    <property type="entry name" value="Helicase_assoc"/>
</dbReference>
<keyword evidence="3" id="KW-1185">Reference proteome</keyword>
<feature type="domain" description="PLD phosphodiesterase" evidence="1">
    <location>
        <begin position="96"/>
        <end position="126"/>
    </location>
</feature>
<dbReference type="RefSeq" id="WP_073351175.1">
    <property type="nucleotide sequence ID" value="NZ_FRBU01000002.1"/>
</dbReference>
<gene>
    <name evidence="2" type="ORF">SAMN05443669_100262</name>
</gene>
<dbReference type="PROSITE" id="PS50035">
    <property type="entry name" value="PLD"/>
    <property type="match status" value="1"/>
</dbReference>
<dbReference type="OrthoDB" id="7056491at2"/>
<dbReference type="STRING" id="69322.SAMN05443669_100262"/>
<accession>A0A1M6XVE6</accession>
<dbReference type="InterPro" id="IPR025202">
    <property type="entry name" value="PLD-like_dom"/>
</dbReference>
<dbReference type="InterPro" id="IPR001736">
    <property type="entry name" value="PLipase_D/transphosphatidylase"/>
</dbReference>
<dbReference type="SUPFAM" id="SSF56024">
    <property type="entry name" value="Phospholipase D/nuclease"/>
    <property type="match status" value="1"/>
</dbReference>
<dbReference type="Pfam" id="PF03457">
    <property type="entry name" value="HA"/>
    <property type="match status" value="1"/>
</dbReference>
<dbReference type="GO" id="GO:0006793">
    <property type="term" value="P:phosphorus metabolic process"/>
    <property type="evidence" value="ECO:0007669"/>
    <property type="project" value="UniProtKB-ARBA"/>
</dbReference>
<dbReference type="GO" id="GO:0003824">
    <property type="term" value="F:catalytic activity"/>
    <property type="evidence" value="ECO:0007669"/>
    <property type="project" value="InterPro"/>
</dbReference>
<evidence type="ECO:0000313" key="3">
    <source>
        <dbReference type="Proteomes" id="UP000184260"/>
    </source>
</evidence>
<dbReference type="Proteomes" id="UP000184260">
    <property type="component" value="Unassembled WGS sequence"/>
</dbReference>
<name>A0A1M6XVE6_9FLAO</name>
<dbReference type="PANTHER" id="PTHR33418">
    <property type="entry name" value="HELICASE-ASSOCIATED"/>
    <property type="match status" value="1"/>
</dbReference>
<dbReference type="EMBL" id="FRBU01000002">
    <property type="protein sequence ID" value="SHL09990.1"/>
    <property type="molecule type" value="Genomic_DNA"/>
</dbReference>
<reference evidence="3" key="1">
    <citation type="submission" date="2016-11" db="EMBL/GenBank/DDBJ databases">
        <authorList>
            <person name="Varghese N."/>
            <person name="Submissions S."/>
        </authorList>
    </citation>
    <scope>NUCLEOTIDE SEQUENCE [LARGE SCALE GENOMIC DNA]</scope>
    <source>
        <strain evidence="3">DSM 3661</strain>
    </source>
</reference>
<dbReference type="Pfam" id="PF13091">
    <property type="entry name" value="PLDc_2"/>
    <property type="match status" value="1"/>
</dbReference>
<organism evidence="2 3">
    <name type="scientific">Flavobacterium xanthum</name>
    <dbReference type="NCBI Taxonomy" id="69322"/>
    <lineage>
        <taxon>Bacteria</taxon>
        <taxon>Pseudomonadati</taxon>
        <taxon>Bacteroidota</taxon>
        <taxon>Flavobacteriia</taxon>
        <taxon>Flavobacteriales</taxon>
        <taxon>Flavobacteriaceae</taxon>
        <taxon>Flavobacterium</taxon>
    </lineage>
</organism>
<protein>
    <submittedName>
        <fullName evidence="2">PLD-like domain-containing protein</fullName>
    </submittedName>
</protein>
<dbReference type="AlphaFoldDB" id="A0A1M6XVE6"/>
<dbReference type="PANTHER" id="PTHR33418:SF1">
    <property type="entry name" value="HELICASE-ASSOCIATED DOMAIN-CONTAINING PROTEIN"/>
    <property type="match status" value="1"/>
</dbReference>